<proteinExistence type="predicted"/>
<name>A0ABR2IS73_9EUKA</name>
<evidence type="ECO:0000313" key="2">
    <source>
        <dbReference type="EMBL" id="KAK8867146.1"/>
    </source>
</evidence>
<reference evidence="2 3" key="1">
    <citation type="submission" date="2024-04" db="EMBL/GenBank/DDBJ databases">
        <title>Tritrichomonas musculus Genome.</title>
        <authorList>
            <person name="Alves-Ferreira E."/>
            <person name="Grigg M."/>
            <person name="Lorenzi H."/>
            <person name="Galac M."/>
        </authorList>
    </citation>
    <scope>NUCLEOTIDE SEQUENCE [LARGE SCALE GENOMIC DNA]</scope>
    <source>
        <strain evidence="2 3">EAF2021</strain>
    </source>
</reference>
<sequence>MHATEQKQKQNIMTNKEKTTKYQNRQFERHHYNAKEQKLKLEEMEVTRKTITVNSQTIDYLQQLLLQINSVSESLFKPKKVLKSVQTQTDIQLYEPIIKRTSDCSVEPIKINVNNKIKI</sequence>
<feature type="compositionally biased region" description="Basic and acidic residues" evidence="1">
    <location>
        <begin position="15"/>
        <end position="24"/>
    </location>
</feature>
<evidence type="ECO:0000256" key="1">
    <source>
        <dbReference type="SAM" id="MobiDB-lite"/>
    </source>
</evidence>
<keyword evidence="3" id="KW-1185">Reference proteome</keyword>
<accession>A0ABR2IS73</accession>
<evidence type="ECO:0000313" key="3">
    <source>
        <dbReference type="Proteomes" id="UP001470230"/>
    </source>
</evidence>
<dbReference type="EMBL" id="JAPFFF010000015">
    <property type="protein sequence ID" value="KAK8867146.1"/>
    <property type="molecule type" value="Genomic_DNA"/>
</dbReference>
<comment type="caution">
    <text evidence="2">The sequence shown here is derived from an EMBL/GenBank/DDBJ whole genome shotgun (WGS) entry which is preliminary data.</text>
</comment>
<dbReference type="Proteomes" id="UP001470230">
    <property type="component" value="Unassembled WGS sequence"/>
</dbReference>
<organism evidence="2 3">
    <name type="scientific">Tritrichomonas musculus</name>
    <dbReference type="NCBI Taxonomy" id="1915356"/>
    <lineage>
        <taxon>Eukaryota</taxon>
        <taxon>Metamonada</taxon>
        <taxon>Parabasalia</taxon>
        <taxon>Tritrichomonadida</taxon>
        <taxon>Tritrichomonadidae</taxon>
        <taxon>Tritrichomonas</taxon>
    </lineage>
</organism>
<feature type="region of interest" description="Disordered" evidence="1">
    <location>
        <begin position="1"/>
        <end position="24"/>
    </location>
</feature>
<gene>
    <name evidence="2" type="ORF">M9Y10_010121</name>
</gene>
<protein>
    <submittedName>
        <fullName evidence="2">Uncharacterized protein</fullName>
    </submittedName>
</protein>